<keyword evidence="2" id="KW-1185">Reference proteome</keyword>
<organism evidence="1 2">
    <name type="scientific">Penicillium cf. griseofulvum</name>
    <dbReference type="NCBI Taxonomy" id="2972120"/>
    <lineage>
        <taxon>Eukaryota</taxon>
        <taxon>Fungi</taxon>
        <taxon>Dikarya</taxon>
        <taxon>Ascomycota</taxon>
        <taxon>Pezizomycotina</taxon>
        <taxon>Eurotiomycetes</taxon>
        <taxon>Eurotiomycetidae</taxon>
        <taxon>Eurotiales</taxon>
        <taxon>Aspergillaceae</taxon>
        <taxon>Penicillium</taxon>
    </lineage>
</organism>
<dbReference type="EMBL" id="JAPQKP010000006">
    <property type="protein sequence ID" value="KAJ5184344.1"/>
    <property type="molecule type" value="Genomic_DNA"/>
</dbReference>
<sequence length="71" mass="7914">MPVGFITALVHFKGRSFKVTWHLLEYFVRIVAASYFRAQTISKQESRGLPVLAGASLEAPAKRPLICDLIP</sequence>
<accession>A0A9W9M0Q4</accession>
<dbReference type="Proteomes" id="UP001150879">
    <property type="component" value="Unassembled WGS sequence"/>
</dbReference>
<name>A0A9W9M0Q4_9EURO</name>
<evidence type="ECO:0000313" key="2">
    <source>
        <dbReference type="Proteomes" id="UP001150879"/>
    </source>
</evidence>
<comment type="caution">
    <text evidence="1">The sequence shown here is derived from an EMBL/GenBank/DDBJ whole genome shotgun (WGS) entry which is preliminary data.</text>
</comment>
<gene>
    <name evidence="1" type="ORF">N7472_009184</name>
</gene>
<protein>
    <submittedName>
        <fullName evidence="1">Uncharacterized protein</fullName>
    </submittedName>
</protein>
<dbReference type="AlphaFoldDB" id="A0A9W9M0Q4"/>
<reference evidence="1" key="1">
    <citation type="submission" date="2022-11" db="EMBL/GenBank/DDBJ databases">
        <authorList>
            <person name="Petersen C."/>
        </authorList>
    </citation>
    <scope>NUCLEOTIDE SEQUENCE</scope>
    <source>
        <strain evidence="1">IBT 16849</strain>
    </source>
</reference>
<reference evidence="1" key="2">
    <citation type="journal article" date="2023" name="IMA Fungus">
        <title>Comparative genomic study of the Penicillium genus elucidates a diverse pangenome and 15 lateral gene transfer events.</title>
        <authorList>
            <person name="Petersen C."/>
            <person name="Sorensen T."/>
            <person name="Nielsen M.R."/>
            <person name="Sondergaard T.E."/>
            <person name="Sorensen J.L."/>
            <person name="Fitzpatrick D.A."/>
            <person name="Frisvad J.C."/>
            <person name="Nielsen K.L."/>
        </authorList>
    </citation>
    <scope>NUCLEOTIDE SEQUENCE</scope>
    <source>
        <strain evidence="1">IBT 16849</strain>
    </source>
</reference>
<proteinExistence type="predicted"/>
<evidence type="ECO:0000313" key="1">
    <source>
        <dbReference type="EMBL" id="KAJ5184344.1"/>
    </source>
</evidence>